<evidence type="ECO:0000256" key="2">
    <source>
        <dbReference type="ARBA" id="ARBA00022692"/>
    </source>
</evidence>
<dbReference type="InterPro" id="IPR017981">
    <property type="entry name" value="GPCR_2-like_7TM"/>
</dbReference>
<evidence type="ECO:0000256" key="3">
    <source>
        <dbReference type="ARBA" id="ARBA00022729"/>
    </source>
</evidence>
<dbReference type="PRINTS" id="PR00249">
    <property type="entry name" value="GPCRSECRETIN"/>
</dbReference>
<feature type="domain" description="GAIN-B" evidence="9">
    <location>
        <begin position="665"/>
        <end position="836"/>
    </location>
</feature>
<dbReference type="Proteomes" id="UP000007110">
    <property type="component" value="Unassembled WGS sequence"/>
</dbReference>
<dbReference type="GO" id="GO:0004930">
    <property type="term" value="F:G protein-coupled receptor activity"/>
    <property type="evidence" value="ECO:0007669"/>
    <property type="project" value="InterPro"/>
</dbReference>
<dbReference type="Gene3D" id="1.20.1070.10">
    <property type="entry name" value="Rhodopsin 7-helix transmembrane proteins"/>
    <property type="match status" value="1"/>
</dbReference>
<dbReference type="GeneID" id="100889988"/>
<accession>A0A7M7N360</accession>
<dbReference type="InterPro" id="IPR017983">
    <property type="entry name" value="GPCR_2_secretin-like_CS"/>
</dbReference>
<dbReference type="PANTHER" id="PTHR45692">
    <property type="entry name" value="G_PROTEIN_RECEP_F2_4 DOMAIN-CONTAINING PROTEIN"/>
    <property type="match status" value="1"/>
</dbReference>
<dbReference type="AlphaFoldDB" id="A0A7M7N360"/>
<feature type="transmembrane region" description="Helical" evidence="8">
    <location>
        <begin position="1047"/>
        <end position="1068"/>
    </location>
</feature>
<evidence type="ECO:0000259" key="9">
    <source>
        <dbReference type="PROSITE" id="PS50221"/>
    </source>
</evidence>
<dbReference type="Pfam" id="PF01825">
    <property type="entry name" value="GPS"/>
    <property type="match status" value="1"/>
</dbReference>
<dbReference type="CDD" id="cd15040">
    <property type="entry name" value="7tmB2_Adhesion"/>
    <property type="match status" value="1"/>
</dbReference>
<dbReference type="GO" id="GO:0007166">
    <property type="term" value="P:cell surface receptor signaling pathway"/>
    <property type="evidence" value="ECO:0007669"/>
    <property type="project" value="InterPro"/>
</dbReference>
<feature type="transmembrane region" description="Helical" evidence="8">
    <location>
        <begin position="993"/>
        <end position="1016"/>
    </location>
</feature>
<keyword evidence="5 8" id="KW-0472">Membrane</keyword>
<dbReference type="KEGG" id="spu:100889988"/>
<feature type="compositionally biased region" description="Polar residues" evidence="7">
    <location>
        <begin position="1147"/>
        <end position="1183"/>
    </location>
</feature>
<dbReference type="Gene3D" id="2.60.220.50">
    <property type="match status" value="1"/>
</dbReference>
<dbReference type="PROSITE" id="PS00650">
    <property type="entry name" value="G_PROTEIN_RECEP_F2_2"/>
    <property type="match status" value="1"/>
</dbReference>
<dbReference type="PROSITE" id="PS50221">
    <property type="entry name" value="GAIN_B"/>
    <property type="match status" value="1"/>
</dbReference>
<dbReference type="PROSITE" id="PS50261">
    <property type="entry name" value="G_PROTEIN_RECEP_F2_4"/>
    <property type="match status" value="1"/>
</dbReference>
<keyword evidence="12" id="KW-1185">Reference proteome</keyword>
<dbReference type="InParanoid" id="A0A7M7N360"/>
<evidence type="ECO:0000256" key="8">
    <source>
        <dbReference type="SAM" id="Phobius"/>
    </source>
</evidence>
<dbReference type="Pfam" id="PF17517">
    <property type="entry name" value="IgGFc_binding"/>
    <property type="match status" value="1"/>
</dbReference>
<dbReference type="EnsemblMetazoa" id="XM_030974407">
    <property type="protein sequence ID" value="XP_030830267"/>
    <property type="gene ID" value="LOC100889988"/>
</dbReference>
<proteinExistence type="predicted"/>
<comment type="subcellular location">
    <subcellularLocation>
        <location evidence="1">Membrane</location>
        <topology evidence="1">Multi-pass membrane protein</topology>
    </subcellularLocation>
</comment>
<name>A0A7M7N360_STRPU</name>
<dbReference type="InterPro" id="IPR000832">
    <property type="entry name" value="GPCR_2_secretin-like"/>
</dbReference>
<dbReference type="PANTHER" id="PTHR45692:SF1">
    <property type="entry name" value="G-PROTEIN COUPLED RECEPTORS FAMILY 2 PROFILE 2 DOMAIN-CONTAINING PROTEIN"/>
    <property type="match status" value="1"/>
</dbReference>
<evidence type="ECO:0000256" key="4">
    <source>
        <dbReference type="ARBA" id="ARBA00022989"/>
    </source>
</evidence>
<dbReference type="InterPro" id="IPR057244">
    <property type="entry name" value="GAIN_B"/>
</dbReference>
<dbReference type="Pfam" id="PF00002">
    <property type="entry name" value="7tm_2"/>
    <property type="match status" value="1"/>
</dbReference>
<feature type="domain" description="G-protein coupled receptors family 2 profile 2" evidence="10">
    <location>
        <begin position="847"/>
        <end position="1098"/>
    </location>
</feature>
<keyword evidence="4 8" id="KW-1133">Transmembrane helix</keyword>
<keyword evidence="3" id="KW-0732">Signal</keyword>
<evidence type="ECO:0000259" key="10">
    <source>
        <dbReference type="PROSITE" id="PS50261"/>
    </source>
</evidence>
<evidence type="ECO:0000256" key="5">
    <source>
        <dbReference type="ARBA" id="ARBA00023136"/>
    </source>
</evidence>
<organism evidence="11 12">
    <name type="scientific">Strongylocentrotus purpuratus</name>
    <name type="common">Purple sea urchin</name>
    <dbReference type="NCBI Taxonomy" id="7668"/>
    <lineage>
        <taxon>Eukaryota</taxon>
        <taxon>Metazoa</taxon>
        <taxon>Echinodermata</taxon>
        <taxon>Eleutherozoa</taxon>
        <taxon>Echinozoa</taxon>
        <taxon>Echinoidea</taxon>
        <taxon>Euechinoidea</taxon>
        <taxon>Echinacea</taxon>
        <taxon>Camarodonta</taxon>
        <taxon>Echinidea</taxon>
        <taxon>Strongylocentrotidae</taxon>
        <taxon>Strongylocentrotus</taxon>
    </lineage>
</organism>
<feature type="transmembrane region" description="Helical" evidence="8">
    <location>
        <begin position="1074"/>
        <end position="1096"/>
    </location>
</feature>
<dbReference type="OMA" id="IFLEMEN"/>
<keyword evidence="2 8" id="KW-0812">Transmembrane</keyword>
<sequence>MIFLNCSIFLIDDYHFNDTSSIFLSHYEYTVVPVAPFGADNLGREFVFAIPPNYDDQTQPTIGIVVEAISTNVTSVAVNVPLRNMGFNFTLAPGSAPYDLVLSPDLATTGVARVTDATIVVRSDQDVSVTAYNIKRYTMAMFTVLPTKHMGKEYFIATLTQPERGFVLMSAFNEPTEVKLELTGCVAFLNESYSPGSVIVYTLGSYETLQLEKLQDDMIGTRITANTPIAVTVGGLCSYVPKGVSRCDHIAEQLVPFDRWGRSFFLSPFVNRLSGYQYQIVAGRNNTRVSLGTHEIYLNTGEHYLGDMAGQSMTSISATKPVMVMQYSKGTSTDERPGDPAMLLVTPWEQYVSRVEFPVLNLPAAGISTVYIGVISECNVSLNIEFGNYKYNEVPWLIEYDLVTSDNRQICNRWVTIEEGSHVLKSDSATQVTGAGETVFTVLVYGVGDRVAYLYNAGFGLHPQTCTTPSSAPPYNEMEVSCASLRRRTCPVEQTESSYGTITWRASIENTQVPSDIVCPFNSFKAGQPVGERVCLGNRRMHAYWGEVNIQECGEPTTLILPADLAKVVVDEANVALVSAVLEEITGNLSTVDDEMVDAISKTLENIVGVASPSPNVTTSVVKAVGNLVGSLEDSESSSPELAASSSSVVHSVEKQVSLTLQNSDEFSLTAENMIVQAGTLDATAMDNGIKFDGGGDSTASIQLPSSIFNQAGPVVEGIPSPGTKVRFITFNGDALFRSANRSQTSGHVISAAIDGVNVQDLTEPVKITFNAPIPVGENSTLNQSMCVYWDFDLRDGVGDWSDNGCTLSDVRGDSITCSCNHLTNFAVLIDMSGQHKDDQDKFDFALDILSKIGCAVSIAALVITIIVFMVFKRLRNSRPRRILLHFCVSLLCLYLVLLFGIDYAAHMDVACVTVGALLHYFTLTTMMWMGAEALNMYLMIVRVFDEEGPCFLTKACVIAWGAPLVVVGVTVGMRREDYLHKSYCFMTPGLSFYLGVLLPIGLVLSFNFIMFILVIRRLWKANLGGTMPMEKEEKAAARYRQLRTRLLNAFSISVLLGLTWVFGFLAIEDATFAFQLIFCVANSLQGLMVFILFCARQEDVRKSMKPHYNRLSGMLPPAIRPTTVTAYSLSSRTPGENDDRSGKNPLRTSPLSAGSYTYKVTSSSTDEVRMISTSENVSEYHD</sequence>
<evidence type="ECO:0008006" key="13">
    <source>
        <dbReference type="Google" id="ProtNLM"/>
    </source>
</evidence>
<evidence type="ECO:0000313" key="12">
    <source>
        <dbReference type="Proteomes" id="UP000007110"/>
    </source>
</evidence>
<dbReference type="GO" id="GO:0016020">
    <property type="term" value="C:membrane"/>
    <property type="evidence" value="ECO:0007669"/>
    <property type="project" value="UniProtKB-SubCell"/>
</dbReference>
<feature type="transmembrane region" description="Helical" evidence="8">
    <location>
        <begin position="849"/>
        <end position="872"/>
    </location>
</feature>
<dbReference type="SUPFAM" id="SSF81321">
    <property type="entry name" value="Family A G protein-coupled receptor-like"/>
    <property type="match status" value="1"/>
</dbReference>
<feature type="region of interest" description="Disordered" evidence="7">
    <location>
        <begin position="1129"/>
        <end position="1183"/>
    </location>
</feature>
<dbReference type="InterPro" id="IPR000203">
    <property type="entry name" value="GPS"/>
</dbReference>
<reference evidence="12" key="1">
    <citation type="submission" date="2015-02" db="EMBL/GenBank/DDBJ databases">
        <title>Genome sequencing for Strongylocentrotus purpuratus.</title>
        <authorList>
            <person name="Murali S."/>
            <person name="Liu Y."/>
            <person name="Vee V."/>
            <person name="English A."/>
            <person name="Wang M."/>
            <person name="Skinner E."/>
            <person name="Han Y."/>
            <person name="Muzny D.M."/>
            <person name="Worley K.C."/>
            <person name="Gibbs R.A."/>
        </authorList>
    </citation>
    <scope>NUCLEOTIDE SEQUENCE</scope>
</reference>
<dbReference type="SMART" id="SM00303">
    <property type="entry name" value="GPS"/>
    <property type="match status" value="1"/>
</dbReference>
<feature type="transmembrane region" description="Helical" evidence="8">
    <location>
        <begin position="884"/>
        <end position="906"/>
    </location>
</feature>
<keyword evidence="6" id="KW-1015">Disulfide bond</keyword>
<evidence type="ECO:0000256" key="7">
    <source>
        <dbReference type="SAM" id="MobiDB-lite"/>
    </source>
</evidence>
<dbReference type="InterPro" id="IPR046338">
    <property type="entry name" value="GAIN_dom_sf"/>
</dbReference>
<evidence type="ECO:0000256" key="6">
    <source>
        <dbReference type="ARBA" id="ARBA00023157"/>
    </source>
</evidence>
<feature type="transmembrane region" description="Helical" evidence="8">
    <location>
        <begin position="952"/>
        <end position="973"/>
    </location>
</feature>
<feature type="transmembrane region" description="Helical" evidence="8">
    <location>
        <begin position="918"/>
        <end position="940"/>
    </location>
</feature>
<dbReference type="RefSeq" id="XP_030830267.1">
    <property type="nucleotide sequence ID" value="XM_030974407.1"/>
</dbReference>
<dbReference type="FunCoup" id="A0A7M7N360">
    <property type="interactions" value="3"/>
</dbReference>
<dbReference type="InterPro" id="IPR035234">
    <property type="entry name" value="IgGFc-bd_N"/>
</dbReference>
<reference evidence="11" key="2">
    <citation type="submission" date="2021-01" db="UniProtKB">
        <authorList>
            <consortium name="EnsemblMetazoa"/>
        </authorList>
    </citation>
    <scope>IDENTIFICATION</scope>
</reference>
<evidence type="ECO:0000256" key="1">
    <source>
        <dbReference type="ARBA" id="ARBA00004141"/>
    </source>
</evidence>
<protein>
    <recommendedName>
        <fullName evidence="13">G-protein coupled receptor</fullName>
    </recommendedName>
</protein>
<dbReference type="OrthoDB" id="10037534at2759"/>
<evidence type="ECO:0000313" key="11">
    <source>
        <dbReference type="EnsemblMetazoa" id="XP_030830267"/>
    </source>
</evidence>